<dbReference type="InterPro" id="IPR005101">
    <property type="entry name" value="Cryptochr/Photolyase_FAD-bd"/>
</dbReference>
<evidence type="ECO:0000313" key="6">
    <source>
        <dbReference type="EMBL" id="MDN3713948.1"/>
    </source>
</evidence>
<evidence type="ECO:0000256" key="4">
    <source>
        <dbReference type="RuleBase" id="RU004182"/>
    </source>
</evidence>
<dbReference type="InterPro" id="IPR036134">
    <property type="entry name" value="Crypto/Photolyase_FAD-like_sf"/>
</dbReference>
<reference evidence="7" key="1">
    <citation type="journal article" date="2019" name="Int. J. Syst. Evol. Microbiol.">
        <title>The Global Catalogue of Microorganisms (GCM) 10K type strain sequencing project: providing services to taxonomists for standard genome sequencing and annotation.</title>
        <authorList>
            <consortium name="The Broad Institute Genomics Platform"/>
            <consortium name="The Broad Institute Genome Sequencing Center for Infectious Disease"/>
            <person name="Wu L."/>
            <person name="Ma J."/>
        </authorList>
    </citation>
    <scope>NUCLEOTIDE SEQUENCE [LARGE SCALE GENOMIC DNA]</scope>
    <source>
        <strain evidence="7">CECT 8482</strain>
    </source>
</reference>
<evidence type="ECO:0000256" key="2">
    <source>
        <dbReference type="ARBA" id="ARBA00022630"/>
    </source>
</evidence>
<dbReference type="PRINTS" id="PR00147">
    <property type="entry name" value="DNAPHOTLYASE"/>
</dbReference>
<keyword evidence="7" id="KW-1185">Reference proteome</keyword>
<keyword evidence="2 4" id="KW-0285">Flavoprotein</keyword>
<dbReference type="SUPFAM" id="SSF48173">
    <property type="entry name" value="Cryptochrome/photolyase FAD-binding domain"/>
    <property type="match status" value="1"/>
</dbReference>
<evidence type="ECO:0000313" key="7">
    <source>
        <dbReference type="Proteomes" id="UP001243846"/>
    </source>
</evidence>
<dbReference type="Proteomes" id="UP001243846">
    <property type="component" value="Unassembled WGS sequence"/>
</dbReference>
<dbReference type="Pfam" id="PF03441">
    <property type="entry name" value="FAD_binding_7"/>
    <property type="match status" value="1"/>
</dbReference>
<accession>A0ABT8DDP6</accession>
<keyword evidence="3 4" id="KW-0274">FAD</keyword>
<dbReference type="InterPro" id="IPR002081">
    <property type="entry name" value="Cryptochrome/DNA_photolyase_1"/>
</dbReference>
<comment type="similarity">
    <text evidence="4">Belongs to the DNA photolyase family.</text>
</comment>
<dbReference type="PANTHER" id="PTHR11455">
    <property type="entry name" value="CRYPTOCHROME"/>
    <property type="match status" value="1"/>
</dbReference>
<comment type="caution">
    <text evidence="6">The sequence shown here is derived from an EMBL/GenBank/DDBJ whole genome shotgun (WGS) entry which is preliminary data.</text>
</comment>
<evidence type="ECO:0000256" key="3">
    <source>
        <dbReference type="ARBA" id="ARBA00022827"/>
    </source>
</evidence>
<proteinExistence type="inferred from homology"/>
<comment type="cofactor">
    <cofactor evidence="1">
        <name>FAD</name>
        <dbReference type="ChEBI" id="CHEBI:57692"/>
    </cofactor>
</comment>
<feature type="domain" description="Cryptochrome/DNA photolyase FAD-binding" evidence="5">
    <location>
        <begin position="11"/>
        <end position="119"/>
    </location>
</feature>
<organism evidence="6 7">
    <name type="scientific">Paracoccus cavernae</name>
    <dbReference type="NCBI Taxonomy" id="1571207"/>
    <lineage>
        <taxon>Bacteria</taxon>
        <taxon>Pseudomonadati</taxon>
        <taxon>Pseudomonadota</taxon>
        <taxon>Alphaproteobacteria</taxon>
        <taxon>Rhodobacterales</taxon>
        <taxon>Paracoccaceae</taxon>
        <taxon>Paracoccus</taxon>
    </lineage>
</organism>
<sequence length="200" mass="22315">MGGLSLARDPRDLADWRQARTGVALVDAGLREMWLSGRMHNRVRMVVASWLTKHLLIDWRAGLAHFADCLTDWDPAANAMNWQWVAGCGPDASPFFRIFNPEKQARQFDPEGRYRARWLEGYGLPAPDGPEARAYREAIPRAWLERDPRDPATAAVAGWQGQETGQGAAALAGHLAQGRARALAAYEAFRERPSQAQDRP</sequence>
<gene>
    <name evidence="6" type="ORF">QWZ10_23120</name>
</gene>
<dbReference type="PANTHER" id="PTHR11455:SF9">
    <property type="entry name" value="CRYPTOCHROME CIRCADIAN CLOCK 5 ISOFORM X1"/>
    <property type="match status" value="1"/>
</dbReference>
<dbReference type="Gene3D" id="1.10.579.10">
    <property type="entry name" value="DNA Cyclobutane Dipyrimidine Photolyase, subunit A, domain 3"/>
    <property type="match status" value="1"/>
</dbReference>
<dbReference type="EMBL" id="JAUFRC010000003">
    <property type="protein sequence ID" value="MDN3713948.1"/>
    <property type="molecule type" value="Genomic_DNA"/>
</dbReference>
<name>A0ABT8DDP6_9RHOB</name>
<protein>
    <submittedName>
        <fullName evidence="6">FAD-binding domain-containing protein</fullName>
    </submittedName>
</protein>
<evidence type="ECO:0000256" key="1">
    <source>
        <dbReference type="ARBA" id="ARBA00001974"/>
    </source>
</evidence>
<keyword evidence="4" id="KW-0157">Chromophore</keyword>
<evidence type="ECO:0000259" key="5">
    <source>
        <dbReference type="Pfam" id="PF03441"/>
    </source>
</evidence>